<keyword evidence="15" id="KW-1185">Reference proteome</keyword>
<keyword evidence="4 11" id="KW-0812">Transmembrane</keyword>
<evidence type="ECO:0000256" key="11">
    <source>
        <dbReference type="RuleBase" id="RU000679"/>
    </source>
</evidence>
<dbReference type="Proteomes" id="UP000694559">
    <property type="component" value="Unplaced"/>
</dbReference>
<keyword evidence="7 11" id="KW-0406">Ion transport</keyword>
<evidence type="ECO:0000256" key="3">
    <source>
        <dbReference type="ARBA" id="ARBA00022461"/>
    </source>
</evidence>
<evidence type="ECO:0000313" key="14">
    <source>
        <dbReference type="Ensembl" id="ENSNNAP00000016406.1"/>
    </source>
</evidence>
<keyword evidence="6" id="KW-0915">Sodium</keyword>
<reference evidence="14" key="1">
    <citation type="submission" date="2025-08" db="UniProtKB">
        <authorList>
            <consortium name="Ensembl"/>
        </authorList>
    </citation>
    <scope>IDENTIFICATION</scope>
</reference>
<dbReference type="PRINTS" id="PR01078">
    <property type="entry name" value="AMINACHANNEL"/>
</dbReference>
<dbReference type="InterPro" id="IPR001873">
    <property type="entry name" value="ENaC"/>
</dbReference>
<evidence type="ECO:0000256" key="1">
    <source>
        <dbReference type="ARBA" id="ARBA00004141"/>
    </source>
</evidence>
<accession>A0A8C6XLF6</accession>
<sequence>ARSEEEEEEEGGRCLGRPPSLQMFAGMSSLHGVRRIFAAGSLSLRRAAWALLFVGSLALLALASAERVGYFLAFPRVTRVDETAAPNLTFPAVTLCNLNAFRLSKLTRNDLYHAGRLLALLGADGPRRAPLGGPESLAALRDKADFQGFKARPFDMAEFYNRTGHDLPEMLWRCAFRGVACSARNFTLVRGSRPGEGTEGGEGEGMEGGFGWKAVSAPWKGSCRASSPTPSPLLVHSPFPPLLTERPIHGWTRSRSRRGMQRATCGSRATGCLPWD</sequence>
<keyword evidence="5 13" id="KW-1133">Transmembrane helix</keyword>
<feature type="region of interest" description="Disordered" evidence="12">
    <location>
        <begin position="254"/>
        <end position="276"/>
    </location>
</feature>
<name>A0A8C6XLF6_NAJNA</name>
<dbReference type="OrthoDB" id="6021021at2759"/>
<evidence type="ECO:0000313" key="15">
    <source>
        <dbReference type="Proteomes" id="UP000694559"/>
    </source>
</evidence>
<keyword evidence="3 11" id="KW-0894">Sodium channel</keyword>
<evidence type="ECO:0000256" key="2">
    <source>
        <dbReference type="ARBA" id="ARBA00022448"/>
    </source>
</evidence>
<organism evidence="14 15">
    <name type="scientific">Naja naja</name>
    <name type="common">Indian cobra</name>
    <dbReference type="NCBI Taxonomy" id="35670"/>
    <lineage>
        <taxon>Eukaryota</taxon>
        <taxon>Metazoa</taxon>
        <taxon>Chordata</taxon>
        <taxon>Craniata</taxon>
        <taxon>Vertebrata</taxon>
        <taxon>Euteleostomi</taxon>
        <taxon>Lepidosauria</taxon>
        <taxon>Squamata</taxon>
        <taxon>Bifurcata</taxon>
        <taxon>Unidentata</taxon>
        <taxon>Episquamata</taxon>
        <taxon>Toxicofera</taxon>
        <taxon>Serpentes</taxon>
        <taxon>Colubroidea</taxon>
        <taxon>Elapidae</taxon>
        <taxon>Elapinae</taxon>
        <taxon>Naja</taxon>
    </lineage>
</organism>
<evidence type="ECO:0000256" key="12">
    <source>
        <dbReference type="SAM" id="MobiDB-lite"/>
    </source>
</evidence>
<keyword evidence="2 11" id="KW-0813">Transport</keyword>
<keyword evidence="9 11" id="KW-0739">Sodium transport</keyword>
<dbReference type="GO" id="GO:0005886">
    <property type="term" value="C:plasma membrane"/>
    <property type="evidence" value="ECO:0007669"/>
    <property type="project" value="TreeGrafter"/>
</dbReference>
<protein>
    <submittedName>
        <fullName evidence="14">Uncharacterized protein</fullName>
    </submittedName>
</protein>
<dbReference type="Ensembl" id="ENSNNAT00000017213.1">
    <property type="protein sequence ID" value="ENSNNAP00000016406.1"/>
    <property type="gene ID" value="ENSNNAG00000011047.1"/>
</dbReference>
<evidence type="ECO:0000256" key="13">
    <source>
        <dbReference type="SAM" id="Phobius"/>
    </source>
</evidence>
<dbReference type="PANTHER" id="PTHR11690">
    <property type="entry name" value="AMILORIDE-SENSITIVE SODIUM CHANNEL-RELATED"/>
    <property type="match status" value="1"/>
</dbReference>
<evidence type="ECO:0000256" key="7">
    <source>
        <dbReference type="ARBA" id="ARBA00023065"/>
    </source>
</evidence>
<evidence type="ECO:0000256" key="4">
    <source>
        <dbReference type="ARBA" id="ARBA00022692"/>
    </source>
</evidence>
<proteinExistence type="inferred from homology"/>
<reference evidence="14" key="2">
    <citation type="submission" date="2025-09" db="UniProtKB">
        <authorList>
            <consortium name="Ensembl"/>
        </authorList>
    </citation>
    <scope>IDENTIFICATION</scope>
</reference>
<dbReference type="PANTHER" id="PTHR11690:SF222">
    <property type="entry name" value="AMILORIDE-SENSITIVE SODIUM CHANNEL SUBUNIT GAMMA"/>
    <property type="match status" value="1"/>
</dbReference>
<dbReference type="GO" id="GO:0015280">
    <property type="term" value="F:ligand-gated sodium channel activity"/>
    <property type="evidence" value="ECO:0007669"/>
    <property type="project" value="TreeGrafter"/>
</dbReference>
<dbReference type="GeneTree" id="ENSGT00940000165535"/>
<evidence type="ECO:0000256" key="8">
    <source>
        <dbReference type="ARBA" id="ARBA00023136"/>
    </source>
</evidence>
<comment type="subcellular location">
    <subcellularLocation>
        <location evidence="1">Membrane</location>
        <topology evidence="1">Multi-pass membrane protein</topology>
    </subcellularLocation>
</comment>
<dbReference type="Gene3D" id="1.10.3590.10">
    <property type="entry name" value="acid-sensing ion channel 1 domain"/>
    <property type="match status" value="1"/>
</dbReference>
<dbReference type="AlphaFoldDB" id="A0A8C6XLF6"/>
<dbReference type="Pfam" id="PF00858">
    <property type="entry name" value="ASC"/>
    <property type="match status" value="1"/>
</dbReference>
<evidence type="ECO:0000256" key="10">
    <source>
        <dbReference type="ARBA" id="ARBA00023303"/>
    </source>
</evidence>
<comment type="similarity">
    <text evidence="11">Belongs to the amiloride-sensitive sodium channel (TC 1.A.6) family.</text>
</comment>
<evidence type="ECO:0000256" key="5">
    <source>
        <dbReference type="ARBA" id="ARBA00022989"/>
    </source>
</evidence>
<feature type="transmembrane region" description="Helical" evidence="13">
    <location>
        <begin position="47"/>
        <end position="65"/>
    </location>
</feature>
<dbReference type="OMA" id="WRCAFRG"/>
<keyword evidence="10 11" id="KW-0407">Ion channel</keyword>
<evidence type="ECO:0000256" key="9">
    <source>
        <dbReference type="ARBA" id="ARBA00023201"/>
    </source>
</evidence>
<evidence type="ECO:0000256" key="6">
    <source>
        <dbReference type="ARBA" id="ARBA00023053"/>
    </source>
</evidence>
<keyword evidence="8 13" id="KW-0472">Membrane</keyword>